<dbReference type="EMBL" id="CP071412">
    <property type="protein sequence ID" value="QSW38018.1"/>
    <property type="molecule type" value="Genomic_DNA"/>
</dbReference>
<dbReference type="InterPro" id="IPR050249">
    <property type="entry name" value="Pseudomonas-type_ThrB"/>
</dbReference>
<feature type="domain" description="Aminoglycoside phosphotransferase" evidence="2">
    <location>
        <begin position="28"/>
        <end position="233"/>
    </location>
</feature>
<dbReference type="SUPFAM" id="SSF56112">
    <property type="entry name" value="Protein kinase-like (PK-like)"/>
    <property type="match status" value="1"/>
</dbReference>
<dbReference type="InterPro" id="IPR011009">
    <property type="entry name" value="Kinase-like_dom_sf"/>
</dbReference>
<gene>
    <name evidence="3" type="ORF">JSR06_00225</name>
</gene>
<dbReference type="Proteomes" id="UP000663347">
    <property type="component" value="Chromosome"/>
</dbReference>
<dbReference type="AlphaFoldDB" id="A0A975AER5"/>
<reference evidence="3" key="2">
    <citation type="submission" date="2021-03" db="EMBL/GenBank/DDBJ databases">
        <title>Alternative transmission patterns in independently acquired nutritional co-symbionts of Dictyopharidae planthoppers.</title>
        <authorList>
            <person name="Michalik A."/>
            <person name="Lukasik P."/>
        </authorList>
    </citation>
    <scope>NUCLEOTIDE SEQUENCE</scope>
    <source>
        <strain evidence="3">RANSCY</strain>
    </source>
</reference>
<evidence type="ECO:0000259" key="2">
    <source>
        <dbReference type="Pfam" id="PF01636"/>
    </source>
</evidence>
<dbReference type="Pfam" id="PF01636">
    <property type="entry name" value="APH"/>
    <property type="match status" value="1"/>
</dbReference>
<evidence type="ECO:0000313" key="4">
    <source>
        <dbReference type="Proteomes" id="UP000663347"/>
    </source>
</evidence>
<reference evidence="3" key="1">
    <citation type="submission" date="2021-02" db="EMBL/GenBank/DDBJ databases">
        <authorList>
            <person name="Franco D."/>
        </authorList>
    </citation>
    <scope>NUCLEOTIDE SEQUENCE</scope>
    <source>
        <strain evidence="3">RANSCY</strain>
    </source>
</reference>
<sequence>MAVVIDINISKIKLLLKLNYNLGKEIIIKEIKEGTQNSNLLIETNKNKFVLTISETNKKTYRIYKKLSEIERKIINIPRLLKDKKGRIFFYYNRKISFLSYFIKGSKPEILNKKLIYKIAEILSRIHILFQRKSFYIKNNINLDLIRELVINNYNKLGRTEKNIAVRNIIYIYNNYKYTNHKLIPKGICHCDIFPDNIIVSRDYIYILDFHLASTEPYIYDICLYINEWCFKRRILHKNVIYFILGYIKNRKIKSSEFNNIYMFLIITSFRFWITRINNRNNGVIKNIYKAPYKYFYINNYLKFKKDKLSTFFKKLGKLIK</sequence>
<name>A0A975AER5_9PROT</name>
<dbReference type="PANTHER" id="PTHR21064:SF6">
    <property type="entry name" value="AMINOGLYCOSIDE PHOSPHOTRANSFERASE DOMAIN-CONTAINING PROTEIN"/>
    <property type="match status" value="1"/>
</dbReference>
<dbReference type="GO" id="GO:0004413">
    <property type="term" value="F:homoserine kinase activity"/>
    <property type="evidence" value="ECO:0007669"/>
    <property type="project" value="TreeGrafter"/>
</dbReference>
<dbReference type="GO" id="GO:0009088">
    <property type="term" value="P:threonine biosynthetic process"/>
    <property type="evidence" value="ECO:0007669"/>
    <property type="project" value="TreeGrafter"/>
</dbReference>
<evidence type="ECO:0000256" key="1">
    <source>
        <dbReference type="ARBA" id="ARBA00038240"/>
    </source>
</evidence>
<dbReference type="Gene3D" id="3.90.1200.10">
    <property type="match status" value="1"/>
</dbReference>
<evidence type="ECO:0000313" key="3">
    <source>
        <dbReference type="EMBL" id="QSW38018.1"/>
    </source>
</evidence>
<organism evidence="3 4">
    <name type="scientific">Candidatus Vidania fulgoroideorum</name>
    <dbReference type="NCBI Taxonomy" id="881286"/>
    <lineage>
        <taxon>Bacteria</taxon>
        <taxon>Pseudomonadati</taxon>
        <taxon>Pseudomonadota</taxon>
        <taxon>Betaproteobacteria</taxon>
        <taxon>Candidatus Vidania</taxon>
    </lineage>
</organism>
<dbReference type="PANTHER" id="PTHR21064">
    <property type="entry name" value="AMINOGLYCOSIDE PHOSPHOTRANSFERASE DOMAIN-CONTAINING PROTEIN-RELATED"/>
    <property type="match status" value="1"/>
</dbReference>
<protein>
    <submittedName>
        <fullName evidence="3">Phosphotransferase</fullName>
    </submittedName>
</protein>
<accession>A0A975AER5</accession>
<dbReference type="InterPro" id="IPR002575">
    <property type="entry name" value="Aminoglycoside_PTrfase"/>
</dbReference>
<proteinExistence type="inferred from homology"/>
<dbReference type="Gene3D" id="3.30.200.20">
    <property type="entry name" value="Phosphorylase Kinase, domain 1"/>
    <property type="match status" value="1"/>
</dbReference>
<comment type="similarity">
    <text evidence="1">Belongs to the pseudomonas-type ThrB family.</text>
</comment>